<dbReference type="STRING" id="2017.SAMN05444320_12031"/>
<evidence type="ECO:0000313" key="1">
    <source>
        <dbReference type="EMBL" id="SHH06281.1"/>
    </source>
</evidence>
<dbReference type="OrthoDB" id="3820382at2"/>
<dbReference type="RefSeq" id="WP_073490026.1">
    <property type="nucleotide sequence ID" value="NZ_FQVN01000020.1"/>
</dbReference>
<sequence>MARILAERFGTYVYDGDRAELGWVARCTPDRHPYLCAMARLADEQRSQLTPEDQFNGMASLHGETVEFLVEDLLALPADRLVLVDYFGIAPRDLAPLLTWREQAVFVLPTPEFRRRVLGIRFADPDRARVNWGDGDHTRAFANRLARDELWDAELRRQAAAADLPVLAVDGTRDAAELADDLARRFRLVDDRNGQGV</sequence>
<protein>
    <recommendedName>
        <fullName evidence="3">Thymidylate kinase</fullName>
    </recommendedName>
</protein>
<dbReference type="AlphaFoldDB" id="A0A1M5PXM1"/>
<organism evidence="1 2">
    <name type="scientific">Streptoalloteichus hindustanus</name>
    <dbReference type="NCBI Taxonomy" id="2017"/>
    <lineage>
        <taxon>Bacteria</taxon>
        <taxon>Bacillati</taxon>
        <taxon>Actinomycetota</taxon>
        <taxon>Actinomycetes</taxon>
        <taxon>Pseudonocardiales</taxon>
        <taxon>Pseudonocardiaceae</taxon>
        <taxon>Streptoalloteichus</taxon>
    </lineage>
</organism>
<gene>
    <name evidence="1" type="ORF">SAMN05444320_12031</name>
</gene>
<dbReference type="Gene3D" id="3.40.50.1820">
    <property type="entry name" value="alpha/beta hydrolase"/>
    <property type="match status" value="1"/>
</dbReference>
<name>A0A1M5PXM1_STRHI</name>
<accession>A0A1M5PXM1</accession>
<evidence type="ECO:0008006" key="3">
    <source>
        <dbReference type="Google" id="ProtNLM"/>
    </source>
</evidence>
<keyword evidence="2" id="KW-1185">Reference proteome</keyword>
<reference evidence="1 2" key="1">
    <citation type="submission" date="2016-11" db="EMBL/GenBank/DDBJ databases">
        <authorList>
            <person name="Jaros S."/>
            <person name="Januszkiewicz K."/>
            <person name="Wedrychowicz H."/>
        </authorList>
    </citation>
    <scope>NUCLEOTIDE SEQUENCE [LARGE SCALE GENOMIC DNA]</scope>
    <source>
        <strain evidence="1 2">DSM 44523</strain>
    </source>
</reference>
<dbReference type="EMBL" id="FQVN01000020">
    <property type="protein sequence ID" value="SHH06281.1"/>
    <property type="molecule type" value="Genomic_DNA"/>
</dbReference>
<dbReference type="InterPro" id="IPR029058">
    <property type="entry name" value="AB_hydrolase_fold"/>
</dbReference>
<evidence type="ECO:0000313" key="2">
    <source>
        <dbReference type="Proteomes" id="UP000184501"/>
    </source>
</evidence>
<proteinExistence type="predicted"/>
<dbReference type="Proteomes" id="UP000184501">
    <property type="component" value="Unassembled WGS sequence"/>
</dbReference>